<dbReference type="Pfam" id="PF03724">
    <property type="entry name" value="META"/>
    <property type="match status" value="1"/>
</dbReference>
<keyword evidence="5" id="KW-1185">Reference proteome</keyword>
<feature type="chain" id="PRO_5045652989" evidence="1">
    <location>
        <begin position="19"/>
        <end position="368"/>
    </location>
</feature>
<protein>
    <submittedName>
        <fullName evidence="4">META domain-containing protein</fullName>
    </submittedName>
</protein>
<proteinExistence type="predicted"/>
<dbReference type="PROSITE" id="PS51257">
    <property type="entry name" value="PROKAR_LIPOPROTEIN"/>
    <property type="match status" value="1"/>
</dbReference>
<evidence type="ECO:0000313" key="4">
    <source>
        <dbReference type="EMBL" id="MFC4657107.1"/>
    </source>
</evidence>
<sequence length="368" mass="41707">MKKQLLLSVLLASLGACSQLPEQAPAPVAQVNEPVPEPEPELVENEVLNDQATQAVATDFGHIFIDRDMSFSGTLSCRHCPGVKYQLNLFQDGKFEARQEYIDSPEINLVKGNWLLEARTIHLMSQSVKLPSFQFVSNNKLVLLDEAGKPVVSKENFELVRSQNFVKLDTSMRMLGLYQVKDNQASFTSCTNGDTVSIAMTQHHIPMLRSYQQDKNLNGKPVIATMVARQSPKEDKLVFVEQFDQFWPGATCPDQYKTSKVQGIVWRVNRIKYIQVPQQYNLRMMFNDNAKLYGFSGCNFFNGSYSQSSNLLKIDPLVSTRKYCAESNYYESKFTQQLQSADRIEVNGDKLQLFQNNEVVVEMSPALN</sequence>
<dbReference type="InterPro" id="IPR033450">
    <property type="entry name" value="NlpE_C"/>
</dbReference>
<feature type="domain" description="NlpE C-terminal OB" evidence="3">
    <location>
        <begin position="170"/>
        <end position="252"/>
    </location>
</feature>
<dbReference type="Pfam" id="PF17185">
    <property type="entry name" value="NlpE_C"/>
    <property type="match status" value="1"/>
</dbReference>
<dbReference type="Pfam" id="PF04170">
    <property type="entry name" value="NlpE"/>
    <property type="match status" value="1"/>
</dbReference>
<dbReference type="Gene3D" id="2.40.128.640">
    <property type="match status" value="1"/>
</dbReference>
<dbReference type="PANTHER" id="PTHR35535">
    <property type="entry name" value="HEAT SHOCK PROTEIN HSLJ"/>
    <property type="match status" value="1"/>
</dbReference>
<dbReference type="PANTHER" id="PTHR35535:SF1">
    <property type="entry name" value="HEAT SHOCK PROTEIN HSLJ"/>
    <property type="match status" value="1"/>
</dbReference>
<reference evidence="5" key="1">
    <citation type="journal article" date="2019" name="Int. J. Syst. Evol. Microbiol.">
        <title>The Global Catalogue of Microorganisms (GCM) 10K type strain sequencing project: providing services to taxonomists for standard genome sequencing and annotation.</title>
        <authorList>
            <consortium name="The Broad Institute Genomics Platform"/>
            <consortium name="The Broad Institute Genome Sequencing Center for Infectious Disease"/>
            <person name="Wu L."/>
            <person name="Ma J."/>
        </authorList>
    </citation>
    <scope>NUCLEOTIDE SEQUENCE [LARGE SCALE GENOMIC DNA]</scope>
    <source>
        <strain evidence="5">DT28</strain>
    </source>
</reference>
<evidence type="ECO:0000256" key="1">
    <source>
        <dbReference type="SAM" id="SignalP"/>
    </source>
</evidence>
<dbReference type="EMBL" id="JBHSGB010000024">
    <property type="protein sequence ID" value="MFC4657107.1"/>
    <property type="molecule type" value="Genomic_DNA"/>
</dbReference>
<evidence type="ECO:0000259" key="3">
    <source>
        <dbReference type="Pfam" id="PF17185"/>
    </source>
</evidence>
<dbReference type="RefSeq" id="WP_377336793.1">
    <property type="nucleotide sequence ID" value="NZ_JBHSGB010000024.1"/>
</dbReference>
<keyword evidence="1" id="KW-0732">Signal</keyword>
<evidence type="ECO:0000313" key="5">
    <source>
        <dbReference type="Proteomes" id="UP001595962"/>
    </source>
</evidence>
<dbReference type="Proteomes" id="UP001595962">
    <property type="component" value="Unassembled WGS sequence"/>
</dbReference>
<dbReference type="InterPro" id="IPR007298">
    <property type="entry name" value="Cu-R_lipoprotein_NlpE"/>
</dbReference>
<feature type="domain" description="DUF306" evidence="2">
    <location>
        <begin position="260"/>
        <end position="358"/>
    </location>
</feature>
<gene>
    <name evidence="4" type="ORF">ACFO3I_19040</name>
</gene>
<comment type="caution">
    <text evidence="4">The sequence shown here is derived from an EMBL/GenBank/DDBJ whole genome shotgun (WGS) entry which is preliminary data.</text>
</comment>
<dbReference type="Gene3D" id="2.40.128.270">
    <property type="match status" value="1"/>
</dbReference>
<evidence type="ECO:0000259" key="2">
    <source>
        <dbReference type="Pfam" id="PF03724"/>
    </source>
</evidence>
<dbReference type="InterPro" id="IPR053147">
    <property type="entry name" value="Hsp_HslJ-like"/>
</dbReference>
<dbReference type="InterPro" id="IPR038670">
    <property type="entry name" value="HslJ-like_sf"/>
</dbReference>
<name>A0ABV9JSB5_9GAMM</name>
<organism evidence="4 5">
    <name type="scientific">Rheinheimera marina</name>
    <dbReference type="NCBI Taxonomy" id="1774958"/>
    <lineage>
        <taxon>Bacteria</taxon>
        <taxon>Pseudomonadati</taxon>
        <taxon>Pseudomonadota</taxon>
        <taxon>Gammaproteobacteria</taxon>
        <taxon>Chromatiales</taxon>
        <taxon>Chromatiaceae</taxon>
        <taxon>Rheinheimera</taxon>
    </lineage>
</organism>
<dbReference type="InterPro" id="IPR005184">
    <property type="entry name" value="DUF306_Meta_HslJ"/>
</dbReference>
<dbReference type="Gene3D" id="2.40.50.540">
    <property type="match status" value="1"/>
</dbReference>
<accession>A0ABV9JSB5</accession>
<dbReference type="InterPro" id="IPR038139">
    <property type="entry name" value="NlpE_C_sf"/>
</dbReference>
<feature type="signal peptide" evidence="1">
    <location>
        <begin position="1"/>
        <end position="18"/>
    </location>
</feature>